<reference evidence="1 2" key="2">
    <citation type="journal article" date="2022" name="Mol. Ecol. Resour.">
        <title>The genomes of chicory, endive, great burdock and yacon provide insights into Asteraceae paleo-polyploidization history and plant inulin production.</title>
        <authorList>
            <person name="Fan W."/>
            <person name="Wang S."/>
            <person name="Wang H."/>
            <person name="Wang A."/>
            <person name="Jiang F."/>
            <person name="Liu H."/>
            <person name="Zhao H."/>
            <person name="Xu D."/>
            <person name="Zhang Y."/>
        </authorList>
    </citation>
    <scope>NUCLEOTIDE SEQUENCE [LARGE SCALE GENOMIC DNA]</scope>
    <source>
        <strain evidence="2">cv. Yunnan</strain>
        <tissue evidence="1">Leaves</tissue>
    </source>
</reference>
<sequence>MASLHPAVTVTNIKNFIPIVLEMENGQYTSWVELFKIHCHAFEVIDHILPPTPAPITSSKDKAKEEDVAAAEKLWPRLDAIVLQWIYGTISNDLLHTVLKPGATAAQAWQALESIFIDNRSSQALYLENRFSNIKLDSFPNVSAYCQELKTISDQLSNVEAPITNQRLVLQLIAGLNDQFEGIAMLLQQTTPLPDFYNTRSKLVLEETRKNNQSQPIPATALHTTTVTGPAPRPLTASPDFRGPTYSNPPQRYGGRGYHYHSYRGRGRSGRGRGRERSRGRANYNSGYPSSQRGQSPPSLGQHFSYTNSPWHTSPWTGPPAPYPTIPAPVHRTRPGSAGAGLLGAPPSHAYAASNHSFTPTNIEQALHTMTLNPNQNWYLDTGATNHMSNTTGYPFYHRGYKCYELSTRKLIISLHVIFDEYIFPFATQHPTPPSYDFLHTNLSPTLHPFIWDNVQPTTFPPQSAPTGPTQPPPAPSPSPSPTHSAQTTPPPQPRPEPSTANQTTPLFQTYSRRQKQPNQPPGTVSPQQPSSPQSPAATPPPTPPPPLRTMTTRSMAKNAQTSPTLNLHTARIEPLPRSPALALAIPVWNRAMTDEFHALIENNTWELVPRTPDMNIIRCMWIFKHKNKSDGSLERYKARLVCDGRSQQIGVDCDETFSQVVKPATICTVLSITLFNNWEINQLDVKNAFLHGFLSETVFMHQPVGFRDPTMPHHVCRLKKSLYGLKQAPRAWYQRFTDYVTTLGFHHSSCDHSLFIYRKGYDIAYLLLYVDDIILTTSSPDLKTRLLHHLSTEFAMKDLGPLSYFLGISVSRNNNGMFLSQSKYAQEILHRAHMHSCNPVHTPVDTAGKLSATSGTPLDPTTTATLFRSLAGALQYLTFTRPDIAYAVQQVCMHMHLHTPHDAHMHALKRILRYIKGTLTMGLHMSPSLPVTLTAYTDADWAGCPDTRRSTSGYCVFLGDNLLSWSSKRQTTISRSSAEAEYRGVANVVAEICWLRNLLLELGRPPTRTSLVYCDNVSAIYMSGNPVQHQRTKHIEIDIHFVREKVQHGQTRVLHVPSRHQLADIFTKGLPRVLFNDFRSSLSIRHPPP</sequence>
<comment type="caution">
    <text evidence="1">The sequence shown here is derived from an EMBL/GenBank/DDBJ whole genome shotgun (WGS) entry which is preliminary data.</text>
</comment>
<accession>A0ACB8Z9N9</accession>
<evidence type="ECO:0000313" key="1">
    <source>
        <dbReference type="EMBL" id="KAI3694502.1"/>
    </source>
</evidence>
<evidence type="ECO:0000313" key="2">
    <source>
        <dbReference type="Proteomes" id="UP001056120"/>
    </source>
</evidence>
<keyword evidence="2" id="KW-1185">Reference proteome</keyword>
<gene>
    <name evidence="1" type="ORF">L1987_77468</name>
</gene>
<dbReference type="Proteomes" id="UP001056120">
    <property type="component" value="Linkage Group LG26"/>
</dbReference>
<organism evidence="1 2">
    <name type="scientific">Smallanthus sonchifolius</name>
    <dbReference type="NCBI Taxonomy" id="185202"/>
    <lineage>
        <taxon>Eukaryota</taxon>
        <taxon>Viridiplantae</taxon>
        <taxon>Streptophyta</taxon>
        <taxon>Embryophyta</taxon>
        <taxon>Tracheophyta</taxon>
        <taxon>Spermatophyta</taxon>
        <taxon>Magnoliopsida</taxon>
        <taxon>eudicotyledons</taxon>
        <taxon>Gunneridae</taxon>
        <taxon>Pentapetalae</taxon>
        <taxon>asterids</taxon>
        <taxon>campanulids</taxon>
        <taxon>Asterales</taxon>
        <taxon>Asteraceae</taxon>
        <taxon>Asteroideae</taxon>
        <taxon>Heliantheae alliance</taxon>
        <taxon>Millerieae</taxon>
        <taxon>Smallanthus</taxon>
    </lineage>
</organism>
<name>A0ACB8Z9N9_9ASTR</name>
<proteinExistence type="predicted"/>
<dbReference type="EMBL" id="CM042043">
    <property type="protein sequence ID" value="KAI3694502.1"/>
    <property type="molecule type" value="Genomic_DNA"/>
</dbReference>
<reference evidence="2" key="1">
    <citation type="journal article" date="2022" name="Mol. Ecol. Resour.">
        <title>The genomes of chicory, endive, great burdock and yacon provide insights into Asteraceae palaeo-polyploidization history and plant inulin production.</title>
        <authorList>
            <person name="Fan W."/>
            <person name="Wang S."/>
            <person name="Wang H."/>
            <person name="Wang A."/>
            <person name="Jiang F."/>
            <person name="Liu H."/>
            <person name="Zhao H."/>
            <person name="Xu D."/>
            <person name="Zhang Y."/>
        </authorList>
    </citation>
    <scope>NUCLEOTIDE SEQUENCE [LARGE SCALE GENOMIC DNA]</scope>
    <source>
        <strain evidence="2">cv. Yunnan</strain>
    </source>
</reference>
<protein>
    <submittedName>
        <fullName evidence="1">Uncharacterized protein</fullName>
    </submittedName>
</protein>